<dbReference type="CDD" id="cd00761">
    <property type="entry name" value="Glyco_tranf_GTA_type"/>
    <property type="match status" value="1"/>
</dbReference>
<dbReference type="Gene3D" id="3.90.550.10">
    <property type="entry name" value="Spore Coat Polysaccharide Biosynthesis Protein SpsA, Chain A"/>
    <property type="match status" value="1"/>
</dbReference>
<evidence type="ECO:0000313" key="2">
    <source>
        <dbReference type="EMBL" id="GAA0353505.1"/>
    </source>
</evidence>
<proteinExistence type="predicted"/>
<accession>A0ABN0X3J8</accession>
<keyword evidence="3" id="KW-1185">Reference proteome</keyword>
<sequence length="309" mass="34413">MVDISVVIPLYNKRDYIIRAVQSVLEQTYQALEIIVVDDGSNDGSAELVRKLAHSKIRIIRQSNQGVSSARNTGWKASMGAHIAFLDADDYWQSSFLEQIGLLIESYPDAGAYCSAYSFLIDGVRKPAKLSEVPHRSGLLDNYYASASKGHLPVTASSVVIKKSKLQQFNGFPVGWPMGEDQFMWMSLASHSKIAFVNIDLVTYVHQVDGSACSVNKVLEPLPHVKLLNCWLQEGVIAREHTQAVKVLLNRSGIYMVLNNISSGRTVEARAYLKSLPYISWNVLSIASFVLSYLPNKWSSFVIQKVLKK</sequence>
<protein>
    <recommendedName>
        <fullName evidence="1">Glycosyltransferase 2-like domain-containing protein</fullName>
    </recommendedName>
</protein>
<dbReference type="EMBL" id="BAAAEI010000007">
    <property type="protein sequence ID" value="GAA0353505.1"/>
    <property type="molecule type" value="Genomic_DNA"/>
</dbReference>
<dbReference type="Proteomes" id="UP001501757">
    <property type="component" value="Unassembled WGS sequence"/>
</dbReference>
<gene>
    <name evidence="2" type="ORF">GCM10009092_17350</name>
</gene>
<dbReference type="RefSeq" id="WP_343844217.1">
    <property type="nucleotide sequence ID" value="NZ_BAAAEI010000007.1"/>
</dbReference>
<dbReference type="Pfam" id="PF00535">
    <property type="entry name" value="Glycos_transf_2"/>
    <property type="match status" value="1"/>
</dbReference>
<organism evidence="2 3">
    <name type="scientific">Bowmanella denitrificans</name>
    <dbReference type="NCBI Taxonomy" id="366582"/>
    <lineage>
        <taxon>Bacteria</taxon>
        <taxon>Pseudomonadati</taxon>
        <taxon>Pseudomonadota</taxon>
        <taxon>Gammaproteobacteria</taxon>
        <taxon>Alteromonadales</taxon>
        <taxon>Alteromonadaceae</taxon>
        <taxon>Bowmanella</taxon>
    </lineage>
</organism>
<evidence type="ECO:0000259" key="1">
    <source>
        <dbReference type="Pfam" id="PF00535"/>
    </source>
</evidence>
<dbReference type="PANTHER" id="PTHR43685:SF11">
    <property type="entry name" value="GLYCOSYLTRANSFERASE TAGX-RELATED"/>
    <property type="match status" value="1"/>
</dbReference>
<name>A0ABN0X3J8_9ALTE</name>
<dbReference type="InterPro" id="IPR029044">
    <property type="entry name" value="Nucleotide-diphossugar_trans"/>
</dbReference>
<feature type="domain" description="Glycosyltransferase 2-like" evidence="1">
    <location>
        <begin position="5"/>
        <end position="129"/>
    </location>
</feature>
<reference evidence="2 3" key="1">
    <citation type="journal article" date="2019" name="Int. J. Syst. Evol. Microbiol.">
        <title>The Global Catalogue of Microorganisms (GCM) 10K type strain sequencing project: providing services to taxonomists for standard genome sequencing and annotation.</title>
        <authorList>
            <consortium name="The Broad Institute Genomics Platform"/>
            <consortium name="The Broad Institute Genome Sequencing Center for Infectious Disease"/>
            <person name="Wu L."/>
            <person name="Ma J."/>
        </authorList>
    </citation>
    <scope>NUCLEOTIDE SEQUENCE [LARGE SCALE GENOMIC DNA]</scope>
    <source>
        <strain evidence="2 3">JCM 13378</strain>
    </source>
</reference>
<dbReference type="InterPro" id="IPR001173">
    <property type="entry name" value="Glyco_trans_2-like"/>
</dbReference>
<comment type="caution">
    <text evidence="2">The sequence shown here is derived from an EMBL/GenBank/DDBJ whole genome shotgun (WGS) entry which is preliminary data.</text>
</comment>
<dbReference type="InterPro" id="IPR050834">
    <property type="entry name" value="Glycosyltransf_2"/>
</dbReference>
<dbReference type="SUPFAM" id="SSF53448">
    <property type="entry name" value="Nucleotide-diphospho-sugar transferases"/>
    <property type="match status" value="1"/>
</dbReference>
<evidence type="ECO:0000313" key="3">
    <source>
        <dbReference type="Proteomes" id="UP001501757"/>
    </source>
</evidence>
<dbReference type="PANTHER" id="PTHR43685">
    <property type="entry name" value="GLYCOSYLTRANSFERASE"/>
    <property type="match status" value="1"/>
</dbReference>